<dbReference type="Proteomes" id="UP000294744">
    <property type="component" value="Unassembled WGS sequence"/>
</dbReference>
<proteinExistence type="predicted"/>
<evidence type="ECO:0000256" key="1">
    <source>
        <dbReference type="SAM" id="MobiDB-lite"/>
    </source>
</evidence>
<accession>A0A4V2Y6R9</accession>
<dbReference type="RefSeq" id="WP_132626167.1">
    <property type="nucleotide sequence ID" value="NZ_SMKV01000034.1"/>
</dbReference>
<evidence type="ECO:0000313" key="3">
    <source>
        <dbReference type="Proteomes" id="UP000294744"/>
    </source>
</evidence>
<organism evidence="2 3">
    <name type="scientific">Saccharopolyspora aridisoli</name>
    <dbReference type="NCBI Taxonomy" id="2530385"/>
    <lineage>
        <taxon>Bacteria</taxon>
        <taxon>Bacillati</taxon>
        <taxon>Actinomycetota</taxon>
        <taxon>Actinomycetes</taxon>
        <taxon>Pseudonocardiales</taxon>
        <taxon>Pseudonocardiaceae</taxon>
        <taxon>Saccharopolyspora</taxon>
    </lineage>
</organism>
<evidence type="ECO:0000313" key="2">
    <source>
        <dbReference type="EMBL" id="TDC89295.1"/>
    </source>
</evidence>
<dbReference type="EMBL" id="SMKV01000034">
    <property type="protein sequence ID" value="TDC89295.1"/>
    <property type="molecule type" value="Genomic_DNA"/>
</dbReference>
<keyword evidence="3" id="KW-1185">Reference proteome</keyword>
<protein>
    <submittedName>
        <fullName evidence="2">Uncharacterized protein</fullName>
    </submittedName>
</protein>
<feature type="region of interest" description="Disordered" evidence="1">
    <location>
        <begin position="59"/>
        <end position="83"/>
    </location>
</feature>
<name>A0A4V2Y6R9_9PSEU</name>
<reference evidence="2 3" key="1">
    <citation type="submission" date="2019-03" db="EMBL/GenBank/DDBJ databases">
        <title>Draft genome sequences of novel Actinobacteria.</title>
        <authorList>
            <person name="Sahin N."/>
            <person name="Ay H."/>
            <person name="Saygin H."/>
        </authorList>
    </citation>
    <scope>NUCLEOTIDE SEQUENCE [LARGE SCALE GENOMIC DNA]</scope>
    <source>
        <strain evidence="2 3">16K404</strain>
    </source>
</reference>
<comment type="caution">
    <text evidence="2">The sequence shown here is derived from an EMBL/GenBank/DDBJ whole genome shotgun (WGS) entry which is preliminary data.</text>
</comment>
<dbReference type="AlphaFoldDB" id="A0A4V2Y6R9"/>
<gene>
    <name evidence="2" type="ORF">E1161_21610</name>
</gene>
<sequence>MVFRSAEGQWAHIVYQRKDGSEGVSYYLASQVEVRADVGASGTAADVRKYWRAVLSGMPPDDPLQDPHERMTTSTPAVRWART</sequence>